<feature type="compositionally biased region" description="Basic residues" evidence="11">
    <location>
        <begin position="1"/>
        <end position="10"/>
    </location>
</feature>
<dbReference type="InterPro" id="IPR002717">
    <property type="entry name" value="HAT_MYST-type"/>
</dbReference>
<dbReference type="InterPro" id="IPR050603">
    <property type="entry name" value="MYST_HAT"/>
</dbReference>
<feature type="domain" description="MYST-type HAT" evidence="13">
    <location>
        <begin position="388"/>
        <end position="634"/>
    </location>
</feature>
<dbReference type="PANTHER" id="PTHR10615">
    <property type="entry name" value="HISTONE ACETYLTRANSFERASE"/>
    <property type="match status" value="1"/>
</dbReference>
<dbReference type="Pfam" id="PF17772">
    <property type="entry name" value="zf-MYST"/>
    <property type="match status" value="1"/>
</dbReference>
<evidence type="ECO:0000256" key="8">
    <source>
        <dbReference type="PIRSR" id="PIRSR602717-51"/>
    </source>
</evidence>
<dbReference type="EC" id="2.3.1.48" evidence="10"/>
<dbReference type="Pfam" id="PF01853">
    <property type="entry name" value="MOZ_SAS"/>
    <property type="match status" value="1"/>
</dbReference>
<keyword evidence="6" id="KW-0156">Chromatin regulator</keyword>
<dbReference type="Gene3D" id="3.30.60.60">
    <property type="entry name" value="N-acetyl transferase-like"/>
    <property type="match status" value="1"/>
</dbReference>
<gene>
    <name evidence="14" type="ORF">DdX_00791</name>
</gene>
<dbReference type="GO" id="GO:0008270">
    <property type="term" value="F:zinc ion binding"/>
    <property type="evidence" value="ECO:0007669"/>
    <property type="project" value="UniProtKB-KW"/>
</dbReference>
<name>A0AAD4NI28_9BILA</name>
<evidence type="ECO:0000256" key="3">
    <source>
        <dbReference type="ARBA" id="ARBA00022723"/>
    </source>
</evidence>
<proteinExistence type="inferred from homology"/>
<dbReference type="AlphaFoldDB" id="A0AAD4NI28"/>
<keyword evidence="2" id="KW-0808">Transferase</keyword>
<dbReference type="GO" id="GO:0004402">
    <property type="term" value="F:histone acetyltransferase activity"/>
    <property type="evidence" value="ECO:0007669"/>
    <property type="project" value="InterPro"/>
</dbReference>
<dbReference type="InterPro" id="IPR019787">
    <property type="entry name" value="Znf_PHD-finger"/>
</dbReference>
<dbReference type="GO" id="GO:0006357">
    <property type="term" value="P:regulation of transcription by RNA polymerase II"/>
    <property type="evidence" value="ECO:0007669"/>
    <property type="project" value="TreeGrafter"/>
</dbReference>
<comment type="subcellular location">
    <subcellularLocation>
        <location evidence="1 10">Nucleus</location>
    </subcellularLocation>
</comment>
<feature type="domain" description="PHD-type" evidence="12">
    <location>
        <begin position="126"/>
        <end position="181"/>
    </location>
</feature>
<dbReference type="InterPro" id="IPR016181">
    <property type="entry name" value="Acyl_CoA_acyltransferase"/>
</dbReference>
<accession>A0AAD4NI28</accession>
<evidence type="ECO:0000256" key="6">
    <source>
        <dbReference type="ARBA" id="ARBA00022853"/>
    </source>
</evidence>
<feature type="compositionally biased region" description="Polar residues" evidence="11">
    <location>
        <begin position="72"/>
        <end position="88"/>
    </location>
</feature>
<feature type="active site" description="Proton donor/acceptor" evidence="8">
    <location>
        <position position="540"/>
    </location>
</feature>
<protein>
    <recommendedName>
        <fullName evidence="10">Histone acetyltransferase</fullName>
        <ecNumber evidence="10">2.3.1.48</ecNumber>
    </recommendedName>
</protein>
<evidence type="ECO:0000313" key="15">
    <source>
        <dbReference type="Proteomes" id="UP001201812"/>
    </source>
</evidence>
<feature type="compositionally biased region" description="Polar residues" evidence="11">
    <location>
        <begin position="45"/>
        <end position="61"/>
    </location>
</feature>
<sequence>MPFVRKRLRSSFKTPPGSPVKKSSPPSRTVLHSPRPVGRPPLSISKATRNSANPLQSQTKNKIGENRKRPRNTSIVSRQSSSALTSTPEKQKKVNRNPRKALFSTSPRKTRALQKREDDSGDDEIDCKCEACGQARPLDQLRNCPNCVSIFHMTCLQLEPENLRYFNANRQKWRCPRCITCAKCSEYIHDPGNVQCIICGKAYHGTCRPKKSSLPKYPYSRWACEKCEAKSPEITLRTPNGKDNCLQNYIVDASSPSSPPKRFTGSLKSNRSVKTTKSRLRCNMVKMELAQDFDATEQRLLESMRYWDMPDLQDRNEHVKTPSKKQKKSPQIAQSPHKYLKNVLDTPKSSKRTTQASRATVSPVEVDEKSMNKDDLILHAKLRELNQSRNTSNEWLYFGQYLRFKPIYKSSYPEPTQSSKLIYVCEFCLRPLINVHQFKNHIAFCPWKHPPGNEIYREHDINVWEIEGSSETVYCRNLCLLAKLFLSSKTLYHEEKNPSKNNNLSCLLTLPSSQGKGYGKLLIDLSYNLSKKEHKIGSPEHPLSDMGLLAYRSYWKSSIISMLRMRRNAHIISIKDLSMETAIHHCDIISTLLASGMLLFRNDNFYIVTNQAFNASLRCLRRRTINPEFLHWKPAFDISVHNKMNSYAADS</sequence>
<dbReference type="InterPro" id="IPR011011">
    <property type="entry name" value="Znf_FYVE_PHD"/>
</dbReference>
<dbReference type="SMART" id="SM00249">
    <property type="entry name" value="PHD"/>
    <property type="match status" value="2"/>
</dbReference>
<dbReference type="InterPro" id="IPR001965">
    <property type="entry name" value="Znf_PHD"/>
</dbReference>
<keyword evidence="4 9" id="KW-0863">Zinc-finger</keyword>
<dbReference type="EMBL" id="JAKKPZ010000001">
    <property type="protein sequence ID" value="KAI1728596.1"/>
    <property type="molecule type" value="Genomic_DNA"/>
</dbReference>
<evidence type="ECO:0000256" key="4">
    <source>
        <dbReference type="ARBA" id="ARBA00022771"/>
    </source>
</evidence>
<evidence type="ECO:0000256" key="1">
    <source>
        <dbReference type="ARBA" id="ARBA00004123"/>
    </source>
</evidence>
<dbReference type="GO" id="GO:0003712">
    <property type="term" value="F:transcription coregulator activity"/>
    <property type="evidence" value="ECO:0007669"/>
    <property type="project" value="TreeGrafter"/>
</dbReference>
<evidence type="ECO:0000256" key="7">
    <source>
        <dbReference type="ARBA" id="ARBA00023242"/>
    </source>
</evidence>
<keyword evidence="15" id="KW-1185">Reference proteome</keyword>
<comment type="catalytic activity">
    <reaction evidence="10">
        <text>L-lysyl-[protein] + acetyl-CoA = N(6)-acetyl-L-lysyl-[protein] + CoA + H(+)</text>
        <dbReference type="Rhea" id="RHEA:45948"/>
        <dbReference type="Rhea" id="RHEA-COMP:9752"/>
        <dbReference type="Rhea" id="RHEA-COMP:10731"/>
        <dbReference type="ChEBI" id="CHEBI:15378"/>
        <dbReference type="ChEBI" id="CHEBI:29969"/>
        <dbReference type="ChEBI" id="CHEBI:57287"/>
        <dbReference type="ChEBI" id="CHEBI:57288"/>
        <dbReference type="ChEBI" id="CHEBI:61930"/>
        <dbReference type="EC" id="2.3.1.48"/>
    </reaction>
</comment>
<dbReference type="PANTHER" id="PTHR10615:SF161">
    <property type="entry name" value="HISTONE ACETYLTRANSFERASE KAT7"/>
    <property type="match status" value="1"/>
</dbReference>
<keyword evidence="3" id="KW-0479">Metal-binding</keyword>
<keyword evidence="7 10" id="KW-0539">Nucleus</keyword>
<reference evidence="14" key="1">
    <citation type="submission" date="2022-01" db="EMBL/GenBank/DDBJ databases">
        <title>Genome Sequence Resource for Two Populations of Ditylenchus destructor, the Migratory Endoparasitic Phytonematode.</title>
        <authorList>
            <person name="Zhang H."/>
            <person name="Lin R."/>
            <person name="Xie B."/>
        </authorList>
    </citation>
    <scope>NUCLEOTIDE SEQUENCE</scope>
    <source>
        <strain evidence="14">BazhouSP</strain>
    </source>
</reference>
<dbReference type="GO" id="GO:0003682">
    <property type="term" value="F:chromatin binding"/>
    <property type="evidence" value="ECO:0007669"/>
    <property type="project" value="TreeGrafter"/>
</dbReference>
<evidence type="ECO:0000256" key="9">
    <source>
        <dbReference type="PROSITE-ProRule" id="PRU00146"/>
    </source>
</evidence>
<evidence type="ECO:0000259" key="12">
    <source>
        <dbReference type="PROSITE" id="PS50016"/>
    </source>
</evidence>
<dbReference type="SUPFAM" id="SSF55729">
    <property type="entry name" value="Acyl-CoA N-acyltransferases (Nat)"/>
    <property type="match status" value="1"/>
</dbReference>
<feature type="region of interest" description="Disordered" evidence="11">
    <location>
        <begin position="1"/>
        <end position="124"/>
    </location>
</feature>
<dbReference type="CDD" id="cd15489">
    <property type="entry name" value="PHD_SF"/>
    <property type="match status" value="1"/>
</dbReference>
<evidence type="ECO:0000313" key="14">
    <source>
        <dbReference type="EMBL" id="KAI1728596.1"/>
    </source>
</evidence>
<dbReference type="GO" id="GO:0000785">
    <property type="term" value="C:chromatin"/>
    <property type="evidence" value="ECO:0007669"/>
    <property type="project" value="TreeGrafter"/>
</dbReference>
<dbReference type="InterPro" id="IPR040706">
    <property type="entry name" value="Zf-MYST"/>
</dbReference>
<evidence type="ECO:0000256" key="2">
    <source>
        <dbReference type="ARBA" id="ARBA00022679"/>
    </source>
</evidence>
<dbReference type="Proteomes" id="UP001201812">
    <property type="component" value="Unassembled WGS sequence"/>
</dbReference>
<feature type="compositionally biased region" description="Low complexity" evidence="11">
    <location>
        <begin position="13"/>
        <end position="27"/>
    </location>
</feature>
<dbReference type="InterPro" id="IPR013083">
    <property type="entry name" value="Znf_RING/FYVE/PHD"/>
</dbReference>
<dbReference type="SUPFAM" id="SSF57903">
    <property type="entry name" value="FYVE/PHD zinc finger"/>
    <property type="match status" value="2"/>
</dbReference>
<keyword evidence="5" id="KW-0862">Zinc</keyword>
<evidence type="ECO:0000259" key="13">
    <source>
        <dbReference type="PROSITE" id="PS51726"/>
    </source>
</evidence>
<comment type="similarity">
    <text evidence="10">Belongs to the MYST (SAS/MOZ) family.</text>
</comment>
<evidence type="ECO:0000256" key="5">
    <source>
        <dbReference type="ARBA" id="ARBA00022833"/>
    </source>
</evidence>
<feature type="region of interest" description="Disordered" evidence="11">
    <location>
        <begin position="317"/>
        <end position="365"/>
    </location>
</feature>
<organism evidence="14 15">
    <name type="scientific">Ditylenchus destructor</name>
    <dbReference type="NCBI Taxonomy" id="166010"/>
    <lineage>
        <taxon>Eukaryota</taxon>
        <taxon>Metazoa</taxon>
        <taxon>Ecdysozoa</taxon>
        <taxon>Nematoda</taxon>
        <taxon>Chromadorea</taxon>
        <taxon>Rhabditida</taxon>
        <taxon>Tylenchina</taxon>
        <taxon>Tylenchomorpha</taxon>
        <taxon>Sphaerularioidea</taxon>
        <taxon>Anguinidae</taxon>
        <taxon>Anguininae</taxon>
        <taxon>Ditylenchus</taxon>
    </lineage>
</organism>
<dbReference type="PROSITE" id="PS50016">
    <property type="entry name" value="ZF_PHD_2"/>
    <property type="match status" value="1"/>
</dbReference>
<dbReference type="PROSITE" id="PS51726">
    <property type="entry name" value="MYST_HAT"/>
    <property type="match status" value="1"/>
</dbReference>
<dbReference type="GO" id="GO:0005634">
    <property type="term" value="C:nucleus"/>
    <property type="evidence" value="ECO:0007669"/>
    <property type="project" value="UniProtKB-SubCell"/>
</dbReference>
<comment type="caution">
    <text evidence="14">The sequence shown here is derived from an EMBL/GenBank/DDBJ whole genome shotgun (WGS) entry which is preliminary data.</text>
</comment>
<evidence type="ECO:0000256" key="10">
    <source>
        <dbReference type="RuleBase" id="RU361211"/>
    </source>
</evidence>
<dbReference type="Gene3D" id="3.30.40.10">
    <property type="entry name" value="Zinc/RING finger domain, C3HC4 (zinc finger)"/>
    <property type="match status" value="1"/>
</dbReference>
<dbReference type="Gene3D" id="3.40.630.30">
    <property type="match status" value="2"/>
</dbReference>
<evidence type="ECO:0000256" key="11">
    <source>
        <dbReference type="SAM" id="MobiDB-lite"/>
    </source>
</evidence>